<accession>A0ACB8ZYX4</accession>
<name>A0ACB8ZYX4_ARCLA</name>
<evidence type="ECO:0000313" key="1">
    <source>
        <dbReference type="EMBL" id="KAI3702378.1"/>
    </source>
</evidence>
<reference evidence="2" key="1">
    <citation type="journal article" date="2022" name="Mol. Ecol. Resour.">
        <title>The genomes of chicory, endive, great burdock and yacon provide insights into Asteraceae palaeo-polyploidization history and plant inulin production.</title>
        <authorList>
            <person name="Fan W."/>
            <person name="Wang S."/>
            <person name="Wang H."/>
            <person name="Wang A."/>
            <person name="Jiang F."/>
            <person name="Liu H."/>
            <person name="Zhao H."/>
            <person name="Xu D."/>
            <person name="Zhang Y."/>
        </authorList>
    </citation>
    <scope>NUCLEOTIDE SEQUENCE [LARGE SCALE GENOMIC DNA]</scope>
    <source>
        <strain evidence="2">cv. Niubang</strain>
    </source>
</reference>
<evidence type="ECO:0000313" key="2">
    <source>
        <dbReference type="Proteomes" id="UP001055879"/>
    </source>
</evidence>
<protein>
    <submittedName>
        <fullName evidence="1">Uncharacterized protein</fullName>
    </submittedName>
</protein>
<dbReference type="EMBL" id="CM042055">
    <property type="protein sequence ID" value="KAI3702378.1"/>
    <property type="molecule type" value="Genomic_DNA"/>
</dbReference>
<organism evidence="1 2">
    <name type="scientific">Arctium lappa</name>
    <name type="common">Greater burdock</name>
    <name type="synonym">Lappa major</name>
    <dbReference type="NCBI Taxonomy" id="4217"/>
    <lineage>
        <taxon>Eukaryota</taxon>
        <taxon>Viridiplantae</taxon>
        <taxon>Streptophyta</taxon>
        <taxon>Embryophyta</taxon>
        <taxon>Tracheophyta</taxon>
        <taxon>Spermatophyta</taxon>
        <taxon>Magnoliopsida</taxon>
        <taxon>eudicotyledons</taxon>
        <taxon>Gunneridae</taxon>
        <taxon>Pentapetalae</taxon>
        <taxon>asterids</taxon>
        <taxon>campanulids</taxon>
        <taxon>Asterales</taxon>
        <taxon>Asteraceae</taxon>
        <taxon>Carduoideae</taxon>
        <taxon>Cardueae</taxon>
        <taxon>Arctiinae</taxon>
        <taxon>Arctium</taxon>
    </lineage>
</organism>
<dbReference type="Proteomes" id="UP001055879">
    <property type="component" value="Linkage Group LG09"/>
</dbReference>
<gene>
    <name evidence="1" type="ORF">L6452_28115</name>
</gene>
<sequence>MFLLDFLRTIVEYLQCNDSLDRLRDHDNPMVVRLKENSLDKVTWMLGSDRKFSVTELKSIIDDKVANIVEYGEETGGRVKVYDVARGSNAATSSDGGTVFRDFATEDDDATEESITAHRASSSRSLSSRVWLIGGIISQQRWKKEFKSKARQVNNSKTSTNATSFRTNKLKRPTIGESLKSGAVKFSYELYKRPKIVITEAAKRKD</sequence>
<reference evidence="1 2" key="2">
    <citation type="journal article" date="2022" name="Mol. Ecol. Resour.">
        <title>The genomes of chicory, endive, great burdock and yacon provide insights into Asteraceae paleo-polyploidization history and plant inulin production.</title>
        <authorList>
            <person name="Fan W."/>
            <person name="Wang S."/>
            <person name="Wang H."/>
            <person name="Wang A."/>
            <person name="Jiang F."/>
            <person name="Liu H."/>
            <person name="Zhao H."/>
            <person name="Xu D."/>
            <person name="Zhang Y."/>
        </authorList>
    </citation>
    <scope>NUCLEOTIDE SEQUENCE [LARGE SCALE GENOMIC DNA]</scope>
    <source>
        <strain evidence="2">cv. Niubang</strain>
    </source>
</reference>
<keyword evidence="2" id="KW-1185">Reference proteome</keyword>
<proteinExistence type="predicted"/>
<comment type="caution">
    <text evidence="1">The sequence shown here is derived from an EMBL/GenBank/DDBJ whole genome shotgun (WGS) entry which is preliminary data.</text>
</comment>